<keyword evidence="5 9" id="KW-0106">Calcium</keyword>
<comment type="caution">
    <text evidence="8">Lacks conserved residue(s) required for the propagation of feature annotation.</text>
</comment>
<dbReference type="SUPFAM" id="SSF49899">
    <property type="entry name" value="Concanavalin A-like lectins/glucanases"/>
    <property type="match status" value="1"/>
</dbReference>
<keyword evidence="12" id="KW-1185">Reference proteome</keyword>
<dbReference type="GO" id="GO:0046872">
    <property type="term" value="F:metal ion binding"/>
    <property type="evidence" value="ECO:0007669"/>
    <property type="project" value="UniProtKB-KW"/>
</dbReference>
<dbReference type="GO" id="GO:0005576">
    <property type="term" value="C:extracellular region"/>
    <property type="evidence" value="ECO:0007669"/>
    <property type="project" value="UniProtKB-SubCell"/>
</dbReference>
<evidence type="ECO:0000256" key="4">
    <source>
        <dbReference type="ARBA" id="ARBA00022729"/>
    </source>
</evidence>
<reference evidence="11" key="1">
    <citation type="submission" date="2025-08" db="UniProtKB">
        <authorList>
            <consortium name="Ensembl"/>
        </authorList>
    </citation>
    <scope>IDENTIFICATION</scope>
</reference>
<keyword evidence="4 9" id="KW-0732">Signal</keyword>
<keyword evidence="2" id="KW-0964">Secreted</keyword>
<evidence type="ECO:0000256" key="8">
    <source>
        <dbReference type="PROSITE-ProRule" id="PRU01172"/>
    </source>
</evidence>
<dbReference type="GeneTree" id="ENSGT01100000263515"/>
<dbReference type="PRINTS" id="PR00895">
    <property type="entry name" value="PENTAXIN"/>
</dbReference>
<dbReference type="Proteomes" id="UP000264800">
    <property type="component" value="Unplaced"/>
</dbReference>
<dbReference type="Ensembl" id="ENSKMAT00000017934.1">
    <property type="protein sequence ID" value="ENSKMAP00000017688.1"/>
    <property type="gene ID" value="ENSKMAG00000013179.1"/>
</dbReference>
<proteinExistence type="inferred from homology"/>
<keyword evidence="3 9" id="KW-0479">Metal-binding</keyword>
<evidence type="ECO:0000256" key="5">
    <source>
        <dbReference type="ARBA" id="ARBA00022837"/>
    </source>
</evidence>
<dbReference type="PANTHER" id="PTHR45869:SF7">
    <property type="entry name" value="C-REACTIVE PROTEIN"/>
    <property type="match status" value="1"/>
</dbReference>
<dbReference type="PANTHER" id="PTHR45869">
    <property type="entry name" value="C-REACTIVE PROTEIN-RELATED"/>
    <property type="match status" value="1"/>
</dbReference>
<comment type="similarity">
    <text evidence="7 9">Belongs to the pentraxin family.</text>
</comment>
<evidence type="ECO:0000256" key="7">
    <source>
        <dbReference type="ARBA" id="ARBA00038102"/>
    </source>
</evidence>
<evidence type="ECO:0000256" key="3">
    <source>
        <dbReference type="ARBA" id="ARBA00022723"/>
    </source>
</evidence>
<feature type="signal peptide" evidence="9">
    <location>
        <begin position="1"/>
        <end position="22"/>
    </location>
</feature>
<evidence type="ECO:0000259" key="10">
    <source>
        <dbReference type="PROSITE" id="PS51828"/>
    </source>
</evidence>
<dbReference type="InterPro" id="IPR001759">
    <property type="entry name" value="PTX_dom"/>
</dbReference>
<comment type="cofactor">
    <cofactor evidence="9">
        <name>Ca(2+)</name>
        <dbReference type="ChEBI" id="CHEBI:29108"/>
    </cofactor>
    <text evidence="9">Binds 2 calcium ions per subunit.</text>
</comment>
<feature type="domain" description="Pentraxin (PTX)" evidence="10">
    <location>
        <begin position="21"/>
        <end position="221"/>
    </location>
</feature>
<dbReference type="Gene3D" id="2.60.120.200">
    <property type="match status" value="1"/>
</dbReference>
<dbReference type="Pfam" id="PF00354">
    <property type="entry name" value="Pentaxin"/>
    <property type="match status" value="1"/>
</dbReference>
<feature type="chain" id="PRO_5018380998" description="Pentraxin family member" evidence="9">
    <location>
        <begin position="23"/>
        <end position="222"/>
    </location>
</feature>
<sequence>MYNFKVLFSLFFLFYYSPDLTGKMFTFPEETNTANVKMNLPTQNLNAASVCFRFITDLRRRHSLFSLSTNQFSNHFLILKDEPANSLDIYINNKSVRFEGLNYELNTWHSVCSSWDAESGLGQLWFDGKPTVRRFFGESQISQPIVVLGQEQDSFGGRFDAKQSFVGMMSDIHMWDYTLSACEIQRYMDDKYFTPGNVLNWRALTFQATGRVLIETKDMTCS</sequence>
<protein>
    <recommendedName>
        <fullName evidence="9">Pentraxin family member</fullName>
    </recommendedName>
</protein>
<evidence type="ECO:0000313" key="11">
    <source>
        <dbReference type="Ensembl" id="ENSKMAP00000017688.1"/>
    </source>
</evidence>
<comment type="subunit">
    <text evidence="9">Homopentamer. Pentaxin (or pentraxin) have a discoid arrangement of 5 non-covalently bound subunits.</text>
</comment>
<reference evidence="11" key="2">
    <citation type="submission" date="2025-09" db="UniProtKB">
        <authorList>
            <consortium name="Ensembl"/>
        </authorList>
    </citation>
    <scope>IDENTIFICATION</scope>
</reference>
<evidence type="ECO:0000313" key="12">
    <source>
        <dbReference type="Proteomes" id="UP000264800"/>
    </source>
</evidence>
<accession>A0A3Q3ALL1</accession>
<dbReference type="SMART" id="SM00159">
    <property type="entry name" value="PTX"/>
    <property type="match status" value="1"/>
</dbReference>
<organism evidence="11 12">
    <name type="scientific">Kryptolebias marmoratus</name>
    <name type="common">Mangrove killifish</name>
    <name type="synonym">Rivulus marmoratus</name>
    <dbReference type="NCBI Taxonomy" id="37003"/>
    <lineage>
        <taxon>Eukaryota</taxon>
        <taxon>Metazoa</taxon>
        <taxon>Chordata</taxon>
        <taxon>Craniata</taxon>
        <taxon>Vertebrata</taxon>
        <taxon>Euteleostomi</taxon>
        <taxon>Actinopterygii</taxon>
        <taxon>Neopterygii</taxon>
        <taxon>Teleostei</taxon>
        <taxon>Neoteleostei</taxon>
        <taxon>Acanthomorphata</taxon>
        <taxon>Ovalentaria</taxon>
        <taxon>Atherinomorphae</taxon>
        <taxon>Cyprinodontiformes</taxon>
        <taxon>Rivulidae</taxon>
        <taxon>Kryptolebias</taxon>
    </lineage>
</organism>
<dbReference type="PROSITE" id="PS51828">
    <property type="entry name" value="PTX_2"/>
    <property type="match status" value="1"/>
</dbReference>
<keyword evidence="6" id="KW-1015">Disulfide bond</keyword>
<evidence type="ECO:0000256" key="2">
    <source>
        <dbReference type="ARBA" id="ARBA00022525"/>
    </source>
</evidence>
<dbReference type="AlphaFoldDB" id="A0A3Q3ALL1"/>
<name>A0A3Q3ALL1_KRYMA</name>
<evidence type="ECO:0000256" key="1">
    <source>
        <dbReference type="ARBA" id="ARBA00004613"/>
    </source>
</evidence>
<dbReference type="InterPro" id="IPR051005">
    <property type="entry name" value="Pentraxin_domain"/>
</dbReference>
<evidence type="ECO:0000256" key="9">
    <source>
        <dbReference type="RuleBase" id="RU362112"/>
    </source>
</evidence>
<dbReference type="InterPro" id="IPR013320">
    <property type="entry name" value="ConA-like_dom_sf"/>
</dbReference>
<comment type="subcellular location">
    <subcellularLocation>
        <location evidence="1 9">Secreted</location>
    </subcellularLocation>
</comment>
<evidence type="ECO:0000256" key="6">
    <source>
        <dbReference type="ARBA" id="ARBA00023157"/>
    </source>
</evidence>